<keyword evidence="9" id="KW-1185">Reference proteome</keyword>
<feature type="domain" description="EamA" evidence="7">
    <location>
        <begin position="8"/>
        <end position="140"/>
    </location>
</feature>
<dbReference type="GO" id="GO:0016020">
    <property type="term" value="C:membrane"/>
    <property type="evidence" value="ECO:0007669"/>
    <property type="project" value="UniProtKB-SubCell"/>
</dbReference>
<dbReference type="SUPFAM" id="SSF103481">
    <property type="entry name" value="Multidrug resistance efflux transporter EmrE"/>
    <property type="match status" value="2"/>
</dbReference>
<reference evidence="9" key="1">
    <citation type="submission" date="2018-05" db="EMBL/GenBank/DDBJ databases">
        <authorList>
            <person name="Du Z."/>
            <person name="Wang X."/>
        </authorList>
    </citation>
    <scope>NUCLEOTIDE SEQUENCE [LARGE SCALE GENOMIC DNA]</scope>
    <source>
        <strain evidence="9">CQN31</strain>
    </source>
</reference>
<evidence type="ECO:0000256" key="2">
    <source>
        <dbReference type="ARBA" id="ARBA00009853"/>
    </source>
</evidence>
<feature type="transmembrane region" description="Helical" evidence="6">
    <location>
        <begin position="95"/>
        <end position="114"/>
    </location>
</feature>
<feature type="domain" description="EamA" evidence="7">
    <location>
        <begin position="149"/>
        <end position="279"/>
    </location>
</feature>
<dbReference type="PANTHER" id="PTHR22911:SF6">
    <property type="entry name" value="SOLUTE CARRIER FAMILY 35 MEMBER G1"/>
    <property type="match status" value="1"/>
</dbReference>
<feature type="transmembrane region" description="Helical" evidence="6">
    <location>
        <begin position="7"/>
        <end position="29"/>
    </location>
</feature>
<accession>A0A317FHK4</accession>
<evidence type="ECO:0000313" key="9">
    <source>
        <dbReference type="Proteomes" id="UP000245765"/>
    </source>
</evidence>
<dbReference type="InterPro" id="IPR037185">
    <property type="entry name" value="EmrE-like"/>
</dbReference>
<feature type="transmembrane region" description="Helical" evidence="6">
    <location>
        <begin position="206"/>
        <end position="224"/>
    </location>
</feature>
<dbReference type="RefSeq" id="WP_109870625.1">
    <property type="nucleotide sequence ID" value="NZ_QGNA01000002.1"/>
</dbReference>
<evidence type="ECO:0000256" key="3">
    <source>
        <dbReference type="ARBA" id="ARBA00022692"/>
    </source>
</evidence>
<feature type="transmembrane region" description="Helical" evidence="6">
    <location>
        <begin position="126"/>
        <end position="143"/>
    </location>
</feature>
<dbReference type="EMBL" id="QGNA01000002">
    <property type="protein sequence ID" value="PWS37517.1"/>
    <property type="molecule type" value="Genomic_DNA"/>
</dbReference>
<dbReference type="Pfam" id="PF00892">
    <property type="entry name" value="EamA"/>
    <property type="match status" value="2"/>
</dbReference>
<dbReference type="Proteomes" id="UP000245765">
    <property type="component" value="Unassembled WGS sequence"/>
</dbReference>
<evidence type="ECO:0000256" key="4">
    <source>
        <dbReference type="ARBA" id="ARBA00022989"/>
    </source>
</evidence>
<feature type="transmembrane region" description="Helical" evidence="6">
    <location>
        <begin position="262"/>
        <end position="281"/>
    </location>
</feature>
<evidence type="ECO:0000256" key="1">
    <source>
        <dbReference type="ARBA" id="ARBA00004141"/>
    </source>
</evidence>
<dbReference type="OrthoDB" id="9812899at2"/>
<comment type="caution">
    <text evidence="8">The sequence shown here is derived from an EMBL/GenBank/DDBJ whole genome shotgun (WGS) entry which is preliminary data.</text>
</comment>
<evidence type="ECO:0000259" key="7">
    <source>
        <dbReference type="Pfam" id="PF00892"/>
    </source>
</evidence>
<keyword evidence="4 6" id="KW-1133">Transmembrane helix</keyword>
<comment type="similarity">
    <text evidence="2">Belongs to the drug/metabolite transporter (DMT) superfamily. 10 TMS drug/metabolite exporter (DME) (TC 2.A.7.3) family.</text>
</comment>
<evidence type="ECO:0000313" key="8">
    <source>
        <dbReference type="EMBL" id="PWS37517.1"/>
    </source>
</evidence>
<dbReference type="PANTHER" id="PTHR22911">
    <property type="entry name" value="ACYL-MALONYL CONDENSING ENZYME-RELATED"/>
    <property type="match status" value="1"/>
</dbReference>
<dbReference type="AlphaFoldDB" id="A0A317FHK4"/>
<feature type="transmembrane region" description="Helical" evidence="6">
    <location>
        <begin position="180"/>
        <end position="200"/>
    </location>
</feature>
<gene>
    <name evidence="8" type="ORF">DFH01_11860</name>
</gene>
<feature type="transmembrane region" description="Helical" evidence="6">
    <location>
        <begin position="236"/>
        <end position="256"/>
    </location>
</feature>
<proteinExistence type="inferred from homology"/>
<feature type="transmembrane region" description="Helical" evidence="6">
    <location>
        <begin position="149"/>
        <end position="168"/>
    </location>
</feature>
<protein>
    <submittedName>
        <fullName evidence="8">EamA/RhaT family transporter</fullName>
    </submittedName>
</protein>
<feature type="transmembrane region" description="Helical" evidence="6">
    <location>
        <begin position="41"/>
        <end position="60"/>
    </location>
</feature>
<name>A0A317FHK4_9PROT</name>
<comment type="subcellular location">
    <subcellularLocation>
        <location evidence="1">Membrane</location>
        <topology evidence="1">Multi-pass membrane protein</topology>
    </subcellularLocation>
</comment>
<evidence type="ECO:0000256" key="5">
    <source>
        <dbReference type="ARBA" id="ARBA00023136"/>
    </source>
</evidence>
<evidence type="ECO:0000256" key="6">
    <source>
        <dbReference type="SAM" id="Phobius"/>
    </source>
</evidence>
<dbReference type="InterPro" id="IPR000620">
    <property type="entry name" value="EamA_dom"/>
</dbReference>
<organism evidence="8 9">
    <name type="scientific">Falsiroseomonas bella</name>
    <dbReference type="NCBI Taxonomy" id="2184016"/>
    <lineage>
        <taxon>Bacteria</taxon>
        <taxon>Pseudomonadati</taxon>
        <taxon>Pseudomonadota</taxon>
        <taxon>Alphaproteobacteria</taxon>
        <taxon>Acetobacterales</taxon>
        <taxon>Roseomonadaceae</taxon>
        <taxon>Falsiroseomonas</taxon>
    </lineage>
</organism>
<keyword evidence="3 6" id="KW-0812">Transmembrane</keyword>
<keyword evidence="5 6" id="KW-0472">Membrane</keyword>
<sequence>MRLSDNLRGAVLMAVAAAIFALEALVLRWLTARGVPVGLQLAARTAGQLVWVAPIVMAMGPRVFRTQRLPMHLARGASSLTCWGLYYLSLTMLDLATATALSFTAVMITALLAGPMLGERVGAWRWAAAVIGFAGILVMLRPGGGADPLGAAVAIASAVAWCGITLTSRSLTLTDGTATIMAWVGLTTFLGALPVAFLAWTPIGAVDAVVLAAIALVTPSLIWLTTEALRHGEASAIAPLQYLRLPLLALAGWLAWGEAPDGWSWLGMAAILSGALLVTVVEARRR</sequence>